<evidence type="ECO:0000313" key="3">
    <source>
        <dbReference type="Proteomes" id="UP001519290"/>
    </source>
</evidence>
<gene>
    <name evidence="2" type="ORF">JOF43_000648</name>
</gene>
<organism evidence="2 3">
    <name type="scientific">Brachybacterium sacelli</name>
    <dbReference type="NCBI Taxonomy" id="173364"/>
    <lineage>
        <taxon>Bacteria</taxon>
        <taxon>Bacillati</taxon>
        <taxon>Actinomycetota</taxon>
        <taxon>Actinomycetes</taxon>
        <taxon>Micrococcales</taxon>
        <taxon>Dermabacteraceae</taxon>
        <taxon>Brachybacterium</taxon>
    </lineage>
</organism>
<feature type="region of interest" description="Disordered" evidence="1">
    <location>
        <begin position="26"/>
        <end position="58"/>
    </location>
</feature>
<keyword evidence="3" id="KW-1185">Reference proteome</keyword>
<dbReference type="RefSeq" id="WP_209899005.1">
    <property type="nucleotide sequence ID" value="NZ_BAAAJW010000014.1"/>
</dbReference>
<feature type="compositionally biased region" description="Basic and acidic residues" evidence="1">
    <location>
        <begin position="48"/>
        <end position="58"/>
    </location>
</feature>
<evidence type="ECO:0000313" key="2">
    <source>
        <dbReference type="EMBL" id="MBP2380691.1"/>
    </source>
</evidence>
<dbReference type="Proteomes" id="UP001519290">
    <property type="component" value="Unassembled WGS sequence"/>
</dbReference>
<name>A0ABS4WWW5_9MICO</name>
<proteinExistence type="predicted"/>
<evidence type="ECO:0000256" key="1">
    <source>
        <dbReference type="SAM" id="MobiDB-lite"/>
    </source>
</evidence>
<dbReference type="EMBL" id="JAGIOD010000001">
    <property type="protein sequence ID" value="MBP2380691.1"/>
    <property type="molecule type" value="Genomic_DNA"/>
</dbReference>
<protein>
    <submittedName>
        <fullName evidence="2">Uncharacterized protein</fullName>
    </submittedName>
</protein>
<sequence length="58" mass="6134">MIRNIGHGVLEVARAIDTGHAIRHGLPPKTYRHGGPTALPAGPVVHEAQAHEEPTMAP</sequence>
<accession>A0ABS4WWW5</accession>
<reference evidence="2 3" key="1">
    <citation type="submission" date="2021-03" db="EMBL/GenBank/DDBJ databases">
        <title>Sequencing the genomes of 1000 actinobacteria strains.</title>
        <authorList>
            <person name="Klenk H.-P."/>
        </authorList>
    </citation>
    <scope>NUCLEOTIDE SEQUENCE [LARGE SCALE GENOMIC DNA]</scope>
    <source>
        <strain evidence="2 3">DSM 14566</strain>
    </source>
</reference>
<comment type="caution">
    <text evidence="2">The sequence shown here is derived from an EMBL/GenBank/DDBJ whole genome shotgun (WGS) entry which is preliminary data.</text>
</comment>